<sequence>MPMKAIAAKITFLRTEEGGRSQPIPVMNVGCPVYIEGVPELSEHAYDCRLLISKLGKPISPGDVMDQLSIAFLSPDKVIPYLHKGTRLTLWEGKTIACGEVVSL</sequence>
<evidence type="ECO:0000313" key="2">
    <source>
        <dbReference type="Proteomes" id="UP000019140"/>
    </source>
</evidence>
<dbReference type="AlphaFoldDB" id="W4M1W1"/>
<dbReference type="HOGENOM" id="CLU_178506_0_0_7"/>
<reference evidence="1 2" key="1">
    <citation type="journal article" date="2014" name="Nature">
        <title>An environmental bacterial taxon with a large and distinct metabolic repertoire.</title>
        <authorList>
            <person name="Wilson M.C."/>
            <person name="Mori T."/>
            <person name="Ruckert C."/>
            <person name="Uria A.R."/>
            <person name="Helf M.J."/>
            <person name="Takada K."/>
            <person name="Gernert C."/>
            <person name="Steffens U.A."/>
            <person name="Heycke N."/>
            <person name="Schmitt S."/>
            <person name="Rinke C."/>
            <person name="Helfrich E.J."/>
            <person name="Brachmann A.O."/>
            <person name="Gurgui C."/>
            <person name="Wakimoto T."/>
            <person name="Kracht M."/>
            <person name="Crusemann M."/>
            <person name="Hentschel U."/>
            <person name="Abe I."/>
            <person name="Matsunaga S."/>
            <person name="Kalinowski J."/>
            <person name="Takeyama H."/>
            <person name="Piel J."/>
        </authorList>
    </citation>
    <scope>NUCLEOTIDE SEQUENCE [LARGE SCALE GENOMIC DNA]</scope>
    <source>
        <strain evidence="2">TSY2</strain>
    </source>
</reference>
<comment type="caution">
    <text evidence="1">The sequence shown here is derived from an EMBL/GenBank/DDBJ whole genome shotgun (WGS) entry which is preliminary data.</text>
</comment>
<protein>
    <recommendedName>
        <fullName evidence="3">Translation elongation factor EFTu/EF1A C-terminal domain-containing protein</fullName>
    </recommendedName>
</protein>
<gene>
    <name evidence="1" type="ORF">ETSY2_30145</name>
</gene>
<keyword evidence="2" id="KW-1185">Reference proteome</keyword>
<dbReference type="Proteomes" id="UP000019140">
    <property type="component" value="Unassembled WGS sequence"/>
</dbReference>
<name>W4M1W1_9BACT</name>
<organism evidence="1 2">
    <name type="scientific">Candidatus Entotheonella gemina</name>
    <dbReference type="NCBI Taxonomy" id="1429439"/>
    <lineage>
        <taxon>Bacteria</taxon>
        <taxon>Pseudomonadati</taxon>
        <taxon>Nitrospinota/Tectimicrobiota group</taxon>
        <taxon>Candidatus Tectimicrobiota</taxon>
        <taxon>Candidatus Entotheonellia</taxon>
        <taxon>Candidatus Entotheonellales</taxon>
        <taxon>Candidatus Entotheonellaceae</taxon>
        <taxon>Candidatus Entotheonella</taxon>
    </lineage>
</organism>
<accession>W4M1W1</accession>
<proteinExistence type="predicted"/>
<dbReference type="Gene3D" id="2.40.30.10">
    <property type="entry name" value="Translation factors"/>
    <property type="match status" value="1"/>
</dbReference>
<evidence type="ECO:0008006" key="3">
    <source>
        <dbReference type="Google" id="ProtNLM"/>
    </source>
</evidence>
<dbReference type="EMBL" id="AZHX01001279">
    <property type="protein sequence ID" value="ETX04190.1"/>
    <property type="molecule type" value="Genomic_DNA"/>
</dbReference>
<feature type="non-terminal residue" evidence="1">
    <location>
        <position position="104"/>
    </location>
</feature>
<evidence type="ECO:0000313" key="1">
    <source>
        <dbReference type="EMBL" id="ETX04190.1"/>
    </source>
</evidence>